<dbReference type="InterPro" id="IPR023186">
    <property type="entry name" value="IUNH"/>
</dbReference>
<dbReference type="Gene3D" id="3.90.245.10">
    <property type="entry name" value="Ribonucleoside hydrolase-like"/>
    <property type="match status" value="1"/>
</dbReference>
<organism evidence="5 6">
    <name type="scientific">Pleurotus ostreatus</name>
    <name type="common">Oyster mushroom</name>
    <name type="synonym">White-rot fungus</name>
    <dbReference type="NCBI Taxonomy" id="5322"/>
    <lineage>
        <taxon>Eukaryota</taxon>
        <taxon>Fungi</taxon>
        <taxon>Dikarya</taxon>
        <taxon>Basidiomycota</taxon>
        <taxon>Agaricomycotina</taxon>
        <taxon>Agaricomycetes</taxon>
        <taxon>Agaricomycetidae</taxon>
        <taxon>Agaricales</taxon>
        <taxon>Pleurotineae</taxon>
        <taxon>Pleurotaceae</taxon>
        <taxon>Pleurotus</taxon>
    </lineage>
</organism>
<evidence type="ECO:0000256" key="1">
    <source>
        <dbReference type="ARBA" id="ARBA00009176"/>
    </source>
</evidence>
<dbReference type="SUPFAM" id="SSF53590">
    <property type="entry name" value="Nucleoside hydrolase"/>
    <property type="match status" value="1"/>
</dbReference>
<accession>A0A8H6ZK48</accession>
<evidence type="ECO:0000256" key="3">
    <source>
        <dbReference type="ARBA" id="ARBA00023295"/>
    </source>
</evidence>
<dbReference type="InterPro" id="IPR001910">
    <property type="entry name" value="Inosine/uridine_hydrolase_dom"/>
</dbReference>
<keyword evidence="3" id="KW-0326">Glycosidase</keyword>
<keyword evidence="6" id="KW-1185">Reference proteome</keyword>
<evidence type="ECO:0000313" key="5">
    <source>
        <dbReference type="EMBL" id="KAF7419457.1"/>
    </source>
</evidence>
<evidence type="ECO:0000256" key="2">
    <source>
        <dbReference type="ARBA" id="ARBA00022801"/>
    </source>
</evidence>
<proteinExistence type="inferred from homology"/>
<reference evidence="5" key="1">
    <citation type="submission" date="2019-07" db="EMBL/GenBank/DDBJ databases">
        <authorList>
            <person name="Palmer J.M."/>
        </authorList>
    </citation>
    <scope>NUCLEOTIDE SEQUENCE</scope>
    <source>
        <strain evidence="5">PC9</strain>
    </source>
</reference>
<evidence type="ECO:0000313" key="6">
    <source>
        <dbReference type="Proteomes" id="UP000623687"/>
    </source>
</evidence>
<dbReference type="VEuPathDB" id="FungiDB:PC9H_002047"/>
<comment type="similarity">
    <text evidence="1">Belongs to the IUNH family.</text>
</comment>
<dbReference type="InterPro" id="IPR015910">
    <property type="entry name" value="I/U_nuclsd_hydro_CS"/>
</dbReference>
<dbReference type="GO" id="GO:0045437">
    <property type="term" value="F:uridine nucleosidase activity"/>
    <property type="evidence" value="ECO:0007669"/>
    <property type="project" value="UniProtKB-ARBA"/>
</dbReference>
<feature type="domain" description="Inosine/uridine-preferring nucleoside hydrolase" evidence="4">
    <location>
        <begin position="9"/>
        <end position="375"/>
    </location>
</feature>
<dbReference type="InterPro" id="IPR036452">
    <property type="entry name" value="Ribo_hydro-like"/>
</dbReference>
<dbReference type="PROSITE" id="PS01247">
    <property type="entry name" value="IUNH"/>
    <property type="match status" value="1"/>
</dbReference>
<dbReference type="GO" id="GO:0005829">
    <property type="term" value="C:cytosol"/>
    <property type="evidence" value="ECO:0007669"/>
    <property type="project" value="TreeGrafter"/>
</dbReference>
<gene>
    <name evidence="5" type="ORF">PC9H_002047</name>
</gene>
<name>A0A8H6ZK48_PLEOS</name>
<dbReference type="AlphaFoldDB" id="A0A8H6ZK48"/>
<dbReference type="RefSeq" id="XP_036626311.1">
    <property type="nucleotide sequence ID" value="XM_036771690.1"/>
</dbReference>
<keyword evidence="2" id="KW-0378">Hydrolase</keyword>
<dbReference type="GO" id="GO:0006152">
    <property type="term" value="P:purine nucleoside catabolic process"/>
    <property type="evidence" value="ECO:0007669"/>
    <property type="project" value="TreeGrafter"/>
</dbReference>
<evidence type="ECO:0000259" key="4">
    <source>
        <dbReference type="Pfam" id="PF01156"/>
    </source>
</evidence>
<comment type="caution">
    <text evidence="5">The sequence shown here is derived from an EMBL/GenBank/DDBJ whole genome shotgun (WGS) entry which is preliminary data.</text>
</comment>
<dbReference type="GO" id="GO:0008477">
    <property type="term" value="F:purine nucleosidase activity"/>
    <property type="evidence" value="ECO:0007669"/>
    <property type="project" value="TreeGrafter"/>
</dbReference>
<dbReference type="GeneID" id="59371888"/>
<dbReference type="OrthoDB" id="5783963at2759"/>
<dbReference type="EMBL" id="JACETU010000010">
    <property type="protein sequence ID" value="KAF7419457.1"/>
    <property type="molecule type" value="Genomic_DNA"/>
</dbReference>
<dbReference type="Pfam" id="PF01156">
    <property type="entry name" value="IU_nuc_hydro"/>
    <property type="match status" value="1"/>
</dbReference>
<dbReference type="PANTHER" id="PTHR12304:SF56">
    <property type="entry name" value="HYDROLASE, PUTATIVE (AFU_ORTHOLOGUE AFUA_1G11790)-RELATED"/>
    <property type="match status" value="1"/>
</dbReference>
<protein>
    <recommendedName>
        <fullName evidence="4">Inosine/uridine-preferring nucleoside hydrolase domain-containing protein</fullName>
    </recommendedName>
</protein>
<dbReference type="Proteomes" id="UP000623687">
    <property type="component" value="Unassembled WGS sequence"/>
</dbReference>
<sequence>MTSKAKIPVIIDTDPGIDDVVALLLALASPELEILAILVSFGASLSSWSSRHRSEILSINVLKTYQALSAHFEQYPDDQARFPNFQPETKAILALGATGPLEGDLHSAQYFHGRDGLGDIAERHPELNLETVATGEAHPQLQLTKKYGVDVALELLRSREPRSITYIALGPLTNLATLMHVDRDAVVSRIDRVICMGGALDVPGNTSPVAECPSMAVYGWYVVNFFADPYAAQELLTPKDSHPLPHFPLDRFFLLPLDITTPHELRFPYYKETVDPTFHSTAVPSVPSAKTPLTHFTSSFLERTREVMLEFGKDAMELHDIVAVWCAIANPQIGKNIEDGSLSPGWRMVKRKFEIERVGELTRGMLVVDRREDETAYAPGANRAHVQAELERLVSDHHHEWESTALPAQVEVEKPADNTQSLQGVQCIVETPGPDALLKLLVKRVWGIDA</sequence>
<dbReference type="PANTHER" id="PTHR12304">
    <property type="entry name" value="INOSINE-URIDINE PREFERRING NUCLEOSIDE HYDROLASE"/>
    <property type="match status" value="1"/>
</dbReference>